<evidence type="ECO:0000313" key="2">
    <source>
        <dbReference type="EMBL" id="KKN46936.1"/>
    </source>
</evidence>
<accession>A0A0F9TD81</accession>
<dbReference type="EMBL" id="LAZR01001304">
    <property type="protein sequence ID" value="KKN46936.1"/>
    <property type="molecule type" value="Genomic_DNA"/>
</dbReference>
<name>A0A0F9TD81_9ZZZZ</name>
<gene>
    <name evidence="2" type="ORF">LCGC14_0668020</name>
</gene>
<comment type="caution">
    <text evidence="2">The sequence shown here is derived from an EMBL/GenBank/DDBJ whole genome shotgun (WGS) entry which is preliminary data.</text>
</comment>
<organism evidence="2">
    <name type="scientific">marine sediment metagenome</name>
    <dbReference type="NCBI Taxonomy" id="412755"/>
    <lineage>
        <taxon>unclassified sequences</taxon>
        <taxon>metagenomes</taxon>
        <taxon>ecological metagenomes</taxon>
    </lineage>
</organism>
<evidence type="ECO:0000256" key="1">
    <source>
        <dbReference type="SAM" id="MobiDB-lite"/>
    </source>
</evidence>
<proteinExistence type="predicted"/>
<sequence length="82" mass="9821">MDILEQAKKKLKEQNQQSTPKIKFPKKKKPIKKAKITQDKDMDKDEIVFWLNNYITENQSLLTLDFLRSQKLILESIVEMRK</sequence>
<dbReference type="AlphaFoldDB" id="A0A0F9TD81"/>
<reference evidence="2" key="1">
    <citation type="journal article" date="2015" name="Nature">
        <title>Complex archaea that bridge the gap between prokaryotes and eukaryotes.</title>
        <authorList>
            <person name="Spang A."/>
            <person name="Saw J.H."/>
            <person name="Jorgensen S.L."/>
            <person name="Zaremba-Niedzwiedzka K."/>
            <person name="Martijn J."/>
            <person name="Lind A.E."/>
            <person name="van Eijk R."/>
            <person name="Schleper C."/>
            <person name="Guy L."/>
            <person name="Ettema T.J."/>
        </authorList>
    </citation>
    <scope>NUCLEOTIDE SEQUENCE</scope>
</reference>
<feature type="compositionally biased region" description="Basic residues" evidence="1">
    <location>
        <begin position="23"/>
        <end position="35"/>
    </location>
</feature>
<feature type="region of interest" description="Disordered" evidence="1">
    <location>
        <begin position="1"/>
        <end position="37"/>
    </location>
</feature>
<protein>
    <submittedName>
        <fullName evidence="2">Uncharacterized protein</fullName>
    </submittedName>
</protein>